<feature type="compositionally biased region" description="Basic and acidic residues" evidence="1">
    <location>
        <begin position="244"/>
        <end position="261"/>
    </location>
</feature>
<proteinExistence type="predicted"/>
<dbReference type="RefSeq" id="WP_013281646.1">
    <property type="nucleotide sequence ID" value="NC_014387.1"/>
</dbReference>
<evidence type="ECO:0008006" key="6">
    <source>
        <dbReference type="Google" id="ProtNLM"/>
    </source>
</evidence>
<feature type="domain" description="Putative metallopeptidase" evidence="3">
    <location>
        <begin position="25"/>
        <end position="327"/>
    </location>
</feature>
<dbReference type="AlphaFoldDB" id="E0RY38"/>
<reference evidence="4 5" key="1">
    <citation type="journal article" date="2010" name="PLoS ONE">
        <title>The glycobiome of the rumen bacterium Butyrivibrio proteoclasticus B316(T) highlights adaptation to a polysaccharide-rich environment.</title>
        <authorList>
            <person name="Kelly W.J."/>
            <person name="Leahy S.C."/>
            <person name="Altermann E."/>
            <person name="Yeoman C.J."/>
            <person name="Dunne J.C."/>
            <person name="Kong Z."/>
            <person name="Pacheco D.M."/>
            <person name="Li D."/>
            <person name="Noel S.J."/>
            <person name="Moon C.D."/>
            <person name="Cookson A.L."/>
            <person name="Attwood G.T."/>
        </authorList>
    </citation>
    <scope>NUCLEOTIDE SEQUENCE [LARGE SCALE GENOMIC DNA]</scope>
    <source>
        <strain evidence="5">ATCC 51982 / DSM 14932 / B316</strain>
    </source>
</reference>
<dbReference type="InterPro" id="IPR025154">
    <property type="entry name" value="Put_metallopeptidase_dom"/>
</dbReference>
<dbReference type="InterPro" id="IPR018698">
    <property type="entry name" value="VWA-like_dom"/>
</dbReference>
<dbReference type="Pfam" id="PF09967">
    <property type="entry name" value="DUF2201"/>
    <property type="match status" value="1"/>
</dbReference>
<dbReference type="STRING" id="515622.bpr_I2260"/>
<keyword evidence="5" id="KW-1185">Reference proteome</keyword>
<feature type="domain" description="VWA-like" evidence="2">
    <location>
        <begin position="374"/>
        <end position="480"/>
    </location>
</feature>
<evidence type="ECO:0000313" key="5">
    <source>
        <dbReference type="Proteomes" id="UP000001299"/>
    </source>
</evidence>
<name>E0RY38_BUTPB</name>
<dbReference type="EMBL" id="CP001810">
    <property type="protein sequence ID" value="ADL34993.1"/>
    <property type="molecule type" value="Genomic_DNA"/>
</dbReference>
<evidence type="ECO:0000313" key="4">
    <source>
        <dbReference type="EMBL" id="ADL34993.1"/>
    </source>
</evidence>
<accession>E0RY38</accession>
<evidence type="ECO:0000259" key="2">
    <source>
        <dbReference type="Pfam" id="PF09967"/>
    </source>
</evidence>
<dbReference type="eggNOG" id="COG3864">
    <property type="taxonomic scope" value="Bacteria"/>
</dbReference>
<protein>
    <recommendedName>
        <fullName evidence="6">Metallopeptidase domain-containing protein</fullName>
    </recommendedName>
</protein>
<evidence type="ECO:0000256" key="1">
    <source>
        <dbReference type="SAM" id="MobiDB-lite"/>
    </source>
</evidence>
<gene>
    <name evidence="4" type="ordered locus">bpr_I2260</name>
</gene>
<dbReference type="KEGG" id="bpb:bpr_I2260"/>
<feature type="region of interest" description="Disordered" evidence="1">
    <location>
        <begin position="188"/>
        <end position="270"/>
    </location>
</feature>
<sequence>MISNDNLSRRQQLDEAGKQVLNASRTELYIDMRFFGSALNSLGYEMDLSTTTVGTDAVNIRFNPSHVLRLFVEEPGKLNRTYLHMLLHCIFMHMYTSAEYQDERLFDICADIVVESILDGMDYQCIYRVSSDYRDRWYDLLDKEVKVLTVEKLYRYFSDEHKLDIFEIEKLEREFALDDHGFWSRLIDEPSDDTSDKKDDEDNKNPKEMPPLDDDYQNPAGKDKTNPKDDPKQPNGNSNNEDDDSHKFDSNDDNKNDDNGRKKTKYISPRRLQKIKDARKNWDKEGKRIQTEIETIGKEHSDRLGKLTWLLKIQNTTRTDYREFLNQFKVLREEGGVDLDSFDYGMYAFGLDTYGNMPLIEENEFREVKKIQELVIAIDTSASCKDSLVQRFLNETAAILLDRESFFQKIKICVIQCDNQVQRTDFIENSDEMNKYSSEIHVEGGYGTDFRPVFEYVEELKNQGKFENLKGLIYFTDGFGEYPDKPTTYDTAFVFASEEDYDDVKVPDWAMKLYI</sequence>
<feature type="compositionally biased region" description="Basic and acidic residues" evidence="1">
    <location>
        <begin position="221"/>
        <end position="232"/>
    </location>
</feature>
<organism evidence="4 5">
    <name type="scientific">Butyrivibrio proteoclasticus (strain ATCC 51982 / DSM 14932 / B316)</name>
    <name type="common">Clostridium proteoclasticum</name>
    <dbReference type="NCBI Taxonomy" id="515622"/>
    <lineage>
        <taxon>Bacteria</taxon>
        <taxon>Bacillati</taxon>
        <taxon>Bacillota</taxon>
        <taxon>Clostridia</taxon>
        <taxon>Lachnospirales</taxon>
        <taxon>Lachnospiraceae</taxon>
        <taxon>Butyrivibrio</taxon>
    </lineage>
</organism>
<feature type="compositionally biased region" description="Basic and acidic residues" evidence="1">
    <location>
        <begin position="188"/>
        <end position="207"/>
    </location>
</feature>
<dbReference type="PANTHER" id="PTHR38730:SF1">
    <property type="entry name" value="SLL7028 PROTEIN"/>
    <property type="match status" value="1"/>
</dbReference>
<dbReference type="Pfam" id="PF13203">
    <property type="entry name" value="DUF2201_N"/>
    <property type="match status" value="1"/>
</dbReference>
<dbReference type="PANTHER" id="PTHR38730">
    <property type="entry name" value="SLL7028 PROTEIN"/>
    <property type="match status" value="1"/>
</dbReference>
<evidence type="ECO:0000259" key="3">
    <source>
        <dbReference type="Pfam" id="PF13203"/>
    </source>
</evidence>
<dbReference type="HOGENOM" id="CLU_040527_1_0_9"/>
<dbReference type="Proteomes" id="UP000001299">
    <property type="component" value="Chromosome 1"/>
</dbReference>